<sequence length="71" mass="8191">MDTKSVSFETSEVVDRLGCIKASKFHKVMVYEDRSSEHLQHHIAEDKKAESENSRQLAHKENYKSSILLTL</sequence>
<dbReference type="Proteomes" id="UP000299102">
    <property type="component" value="Unassembled WGS sequence"/>
</dbReference>
<dbReference type="AlphaFoldDB" id="A0A4C1W2J6"/>
<protein>
    <submittedName>
        <fullName evidence="2">Uncharacterized protein</fullName>
    </submittedName>
</protein>
<evidence type="ECO:0000313" key="3">
    <source>
        <dbReference type="Proteomes" id="UP000299102"/>
    </source>
</evidence>
<keyword evidence="3" id="KW-1185">Reference proteome</keyword>
<comment type="caution">
    <text evidence="2">The sequence shown here is derived from an EMBL/GenBank/DDBJ whole genome shotgun (WGS) entry which is preliminary data.</text>
</comment>
<proteinExistence type="predicted"/>
<evidence type="ECO:0000256" key="1">
    <source>
        <dbReference type="SAM" id="MobiDB-lite"/>
    </source>
</evidence>
<evidence type="ECO:0000313" key="2">
    <source>
        <dbReference type="EMBL" id="GBP44285.1"/>
    </source>
</evidence>
<reference evidence="2 3" key="1">
    <citation type="journal article" date="2019" name="Commun. Biol.">
        <title>The bagworm genome reveals a unique fibroin gene that provides high tensile strength.</title>
        <authorList>
            <person name="Kono N."/>
            <person name="Nakamura H."/>
            <person name="Ohtoshi R."/>
            <person name="Tomita M."/>
            <person name="Numata K."/>
            <person name="Arakawa K."/>
        </authorList>
    </citation>
    <scope>NUCLEOTIDE SEQUENCE [LARGE SCALE GENOMIC DNA]</scope>
</reference>
<gene>
    <name evidence="2" type="ORF">EVAR_27240_1</name>
</gene>
<organism evidence="2 3">
    <name type="scientific">Eumeta variegata</name>
    <name type="common">Bagworm moth</name>
    <name type="synonym">Eumeta japonica</name>
    <dbReference type="NCBI Taxonomy" id="151549"/>
    <lineage>
        <taxon>Eukaryota</taxon>
        <taxon>Metazoa</taxon>
        <taxon>Ecdysozoa</taxon>
        <taxon>Arthropoda</taxon>
        <taxon>Hexapoda</taxon>
        <taxon>Insecta</taxon>
        <taxon>Pterygota</taxon>
        <taxon>Neoptera</taxon>
        <taxon>Endopterygota</taxon>
        <taxon>Lepidoptera</taxon>
        <taxon>Glossata</taxon>
        <taxon>Ditrysia</taxon>
        <taxon>Tineoidea</taxon>
        <taxon>Psychidae</taxon>
        <taxon>Oiketicinae</taxon>
        <taxon>Eumeta</taxon>
    </lineage>
</organism>
<feature type="region of interest" description="Disordered" evidence="1">
    <location>
        <begin position="39"/>
        <end position="58"/>
    </location>
</feature>
<name>A0A4C1W2J6_EUMVA</name>
<dbReference type="EMBL" id="BGZK01000450">
    <property type="protein sequence ID" value="GBP44285.1"/>
    <property type="molecule type" value="Genomic_DNA"/>
</dbReference>
<dbReference type="OrthoDB" id="411823at2759"/>
<accession>A0A4C1W2J6</accession>